<dbReference type="Proteomes" id="UP000829447">
    <property type="component" value="Linkage Group LG1"/>
</dbReference>
<sequence length="109" mass="12071">MSLASRRNEGGSGELNTILLFHQDQLHLFGSRGARGIGGSDDGGHECGRSSASEHGALLREENADVEKEWITEGEEGEERDGHVDVANQERSEKRSRRDRLPCLFTDHN</sequence>
<dbReference type="EMBL" id="CM040454">
    <property type="protein sequence ID" value="MCI4374345.1"/>
    <property type="molecule type" value="Genomic_DNA"/>
</dbReference>
<comment type="caution">
    <text evidence="1">The sequence shown here is derived from an EMBL/GenBank/DDBJ whole genome shotgun (WGS) entry which is preliminary data.</text>
</comment>
<name>A0ACC5W671_PANGG</name>
<evidence type="ECO:0000313" key="2">
    <source>
        <dbReference type="Proteomes" id="UP000829447"/>
    </source>
</evidence>
<reference evidence="1 2" key="1">
    <citation type="journal article" date="2022" name="bioRxiv">
        <title>An ancient truncated duplication of the anti-Mullerian hormone receptor type 2 gene is a potential conserved master sex determinant in the Pangasiidae catfish family.</title>
        <authorList>
            <person name="Wen M."/>
            <person name="Pan Q."/>
            <person name="Jouanno E."/>
            <person name="Montfort J."/>
            <person name="Zahm M."/>
            <person name="Cabau C."/>
            <person name="Klopp C."/>
            <person name="Iampietro C."/>
            <person name="Roques C."/>
            <person name="Bouchez O."/>
            <person name="Castinel A."/>
            <person name="Donnadieu C."/>
            <person name="Parrinello H."/>
            <person name="Poncet C."/>
            <person name="Belmonte E."/>
            <person name="Gautier V."/>
            <person name="Avarre J.-C."/>
            <person name="Dugue R."/>
            <person name="Gustiano R."/>
            <person name="Ha T.T.T."/>
            <person name="Campet M."/>
            <person name="Sriphairoj K."/>
            <person name="Ribolli J."/>
            <person name="de Almeida F.L."/>
            <person name="Desvignes T."/>
            <person name="Postlethwait J.H."/>
            <person name="Bucao C.F."/>
            <person name="Robinson-Rechavi M."/>
            <person name="Bobe J."/>
            <person name="Herpin A."/>
            <person name="Guiguen Y."/>
        </authorList>
    </citation>
    <scope>NUCLEOTIDE SEQUENCE [LARGE SCALE GENOMIC DNA]</scope>
    <source>
        <strain evidence="1">YG-Dec2019</strain>
    </source>
</reference>
<feature type="non-terminal residue" evidence="1">
    <location>
        <position position="109"/>
    </location>
</feature>
<gene>
    <name evidence="1" type="ORF">PGIGA_G00005130</name>
</gene>
<accession>A0ACC5W671</accession>
<proteinExistence type="predicted"/>
<evidence type="ECO:0000313" key="1">
    <source>
        <dbReference type="EMBL" id="MCI4374345.1"/>
    </source>
</evidence>
<organism evidence="1 2">
    <name type="scientific">Pangasianodon gigas</name>
    <name type="common">Mekong giant catfish</name>
    <name type="synonym">Pangasius gigas</name>
    <dbReference type="NCBI Taxonomy" id="30993"/>
    <lineage>
        <taxon>Eukaryota</taxon>
        <taxon>Metazoa</taxon>
        <taxon>Chordata</taxon>
        <taxon>Craniata</taxon>
        <taxon>Vertebrata</taxon>
        <taxon>Euteleostomi</taxon>
        <taxon>Actinopterygii</taxon>
        <taxon>Neopterygii</taxon>
        <taxon>Teleostei</taxon>
        <taxon>Ostariophysi</taxon>
        <taxon>Siluriformes</taxon>
        <taxon>Pangasiidae</taxon>
        <taxon>Pangasianodon</taxon>
    </lineage>
</organism>
<protein>
    <submittedName>
        <fullName evidence="1">Uncharacterized protein</fullName>
    </submittedName>
</protein>
<keyword evidence="2" id="KW-1185">Reference proteome</keyword>